<sequence length="243" mass="27043">MKPASNYRTPTNEWAYSYQQHILAFGPSLRALGFDYPDTEAGLTEVRRRLMVFARNDNNEAFRALTFIRYDNTLARYELGVSVVADTPNSPIQLCLYTTAKMTPSKLGMLVYNAQQELVFDALKGYLQHVGTLHGGVRVGAGVGVAATYTLALPATVNQQHLYISQRSSLPFYAAYRISSSGVSYASTHYRPVLSFPNATTLQVQLVAQRNVSGNNQSQSYSGFFENIIYCPYEHDVYTGFGN</sequence>
<accession>A0AA42IE88</accession>
<dbReference type="EMBL" id="JAOCDR010000011">
    <property type="protein sequence ID" value="MDH0655955.1"/>
    <property type="molecule type" value="Genomic_DNA"/>
</dbReference>
<name>A0AA42IE88_ACIJO</name>
<reference evidence="1" key="1">
    <citation type="submission" date="2022-09" db="EMBL/GenBank/DDBJ databases">
        <title>Intensive care unit water sources are persistently colonized with multi-drug resistant bacteria and are the site of extensive horizontal gene transfer of antibiotic resistance genes.</title>
        <authorList>
            <person name="Diorio-Toth L."/>
        </authorList>
    </citation>
    <scope>NUCLEOTIDE SEQUENCE</scope>
    <source>
        <strain evidence="1">GD03851</strain>
    </source>
</reference>
<comment type="caution">
    <text evidence="1">The sequence shown here is derived from an EMBL/GenBank/DDBJ whole genome shotgun (WGS) entry which is preliminary data.</text>
</comment>
<evidence type="ECO:0000313" key="2">
    <source>
        <dbReference type="Proteomes" id="UP001161099"/>
    </source>
</evidence>
<gene>
    <name evidence="1" type="ORF">N5D11_07465</name>
</gene>
<dbReference type="RefSeq" id="WP_155728640.1">
    <property type="nucleotide sequence ID" value="NZ_JAOCDR010000011.1"/>
</dbReference>
<dbReference type="AlphaFoldDB" id="A0AA42IE88"/>
<evidence type="ECO:0000313" key="1">
    <source>
        <dbReference type="EMBL" id="MDH0655955.1"/>
    </source>
</evidence>
<proteinExistence type="predicted"/>
<organism evidence="1 2">
    <name type="scientific">Acinetobacter johnsonii</name>
    <dbReference type="NCBI Taxonomy" id="40214"/>
    <lineage>
        <taxon>Bacteria</taxon>
        <taxon>Pseudomonadati</taxon>
        <taxon>Pseudomonadota</taxon>
        <taxon>Gammaproteobacteria</taxon>
        <taxon>Moraxellales</taxon>
        <taxon>Moraxellaceae</taxon>
        <taxon>Acinetobacter</taxon>
    </lineage>
</organism>
<dbReference type="Proteomes" id="UP001161099">
    <property type="component" value="Unassembled WGS sequence"/>
</dbReference>
<protein>
    <submittedName>
        <fullName evidence="1">Uncharacterized protein</fullName>
    </submittedName>
</protein>